<name>A0A495MCP9_9FLAO</name>
<dbReference type="InterPro" id="IPR014710">
    <property type="entry name" value="RmlC-like_jellyroll"/>
</dbReference>
<dbReference type="Proteomes" id="UP000277579">
    <property type="component" value="Unassembled WGS sequence"/>
</dbReference>
<dbReference type="CDD" id="cd00038">
    <property type="entry name" value="CAP_ED"/>
    <property type="match status" value="1"/>
</dbReference>
<dbReference type="RefSeq" id="WP_121376410.1">
    <property type="nucleotide sequence ID" value="NZ_RBLC01000002.1"/>
</dbReference>
<gene>
    <name evidence="2" type="ORF">CLV94_2093</name>
</gene>
<comment type="caution">
    <text evidence="2">The sequence shown here is derived from an EMBL/GenBank/DDBJ whole genome shotgun (WGS) entry which is preliminary data.</text>
</comment>
<sequence length="197" mass="23075">MSDLFKKYIIETQCGTESQYEAVEHLVYPVAIKKGEMLLQKDEICDKAYFVSKGILRSYTVDEAGKEHTIQFAPENWIIADRSSFYFNEPSEMYIDALENTEAIYVKKEFFDKAEKIFENFAKVNTLALHNNIRHMEKRINYLLSASAEKRYLKFIETYRDLSLRVPQQLIASYLGITPEGLSRVRKELANKNFNRD</sequence>
<dbReference type="Pfam" id="PF00027">
    <property type="entry name" value="cNMP_binding"/>
    <property type="match status" value="1"/>
</dbReference>
<reference evidence="2 3" key="1">
    <citation type="submission" date="2018-10" db="EMBL/GenBank/DDBJ databases">
        <title>Genomic Encyclopedia of Archaeal and Bacterial Type Strains, Phase II (KMG-II): from individual species to whole genera.</title>
        <authorList>
            <person name="Goeker M."/>
        </authorList>
    </citation>
    <scope>NUCLEOTIDE SEQUENCE [LARGE SCALE GENOMIC DNA]</scope>
    <source>
        <strain evidence="2 3">DSM 29537</strain>
    </source>
</reference>
<evidence type="ECO:0000313" key="3">
    <source>
        <dbReference type="Proteomes" id="UP000277579"/>
    </source>
</evidence>
<organism evidence="2 3">
    <name type="scientific">Flavobacterium endophyticum</name>
    <dbReference type="NCBI Taxonomy" id="1540163"/>
    <lineage>
        <taxon>Bacteria</taxon>
        <taxon>Pseudomonadati</taxon>
        <taxon>Bacteroidota</taxon>
        <taxon>Flavobacteriia</taxon>
        <taxon>Flavobacteriales</taxon>
        <taxon>Flavobacteriaceae</taxon>
        <taxon>Flavobacterium</taxon>
    </lineage>
</organism>
<keyword evidence="3" id="KW-1185">Reference proteome</keyword>
<dbReference type="InterPro" id="IPR000595">
    <property type="entry name" value="cNMP-bd_dom"/>
</dbReference>
<feature type="domain" description="Cyclic nucleotide-binding" evidence="1">
    <location>
        <begin position="21"/>
        <end position="113"/>
    </location>
</feature>
<accession>A0A495MCP9</accession>
<evidence type="ECO:0000313" key="2">
    <source>
        <dbReference type="EMBL" id="RKS23188.1"/>
    </source>
</evidence>
<dbReference type="PROSITE" id="PS50042">
    <property type="entry name" value="CNMP_BINDING_3"/>
    <property type="match status" value="1"/>
</dbReference>
<dbReference type="SUPFAM" id="SSF51206">
    <property type="entry name" value="cAMP-binding domain-like"/>
    <property type="match status" value="1"/>
</dbReference>
<dbReference type="EMBL" id="RBLC01000002">
    <property type="protein sequence ID" value="RKS23188.1"/>
    <property type="molecule type" value="Genomic_DNA"/>
</dbReference>
<dbReference type="Gene3D" id="2.60.120.10">
    <property type="entry name" value="Jelly Rolls"/>
    <property type="match status" value="1"/>
</dbReference>
<dbReference type="OrthoDB" id="1092431at2"/>
<proteinExistence type="predicted"/>
<dbReference type="AlphaFoldDB" id="A0A495MCP9"/>
<protein>
    <submittedName>
        <fullName evidence="2">CRP-like cAMP-binding protein</fullName>
    </submittedName>
</protein>
<dbReference type="InterPro" id="IPR018490">
    <property type="entry name" value="cNMP-bd_dom_sf"/>
</dbReference>
<evidence type="ECO:0000259" key="1">
    <source>
        <dbReference type="PROSITE" id="PS50042"/>
    </source>
</evidence>